<dbReference type="EMBL" id="JACIEE010000017">
    <property type="protein sequence ID" value="MBB3980229.1"/>
    <property type="molecule type" value="Genomic_DNA"/>
</dbReference>
<feature type="region of interest" description="Disordered" evidence="1">
    <location>
        <begin position="219"/>
        <end position="266"/>
    </location>
</feature>
<feature type="region of interest" description="Disordered" evidence="1">
    <location>
        <begin position="1"/>
        <end position="87"/>
    </location>
</feature>
<gene>
    <name evidence="2" type="ORF">GGQ64_005482</name>
</gene>
<evidence type="ECO:0008006" key="4">
    <source>
        <dbReference type="Google" id="ProtNLM"/>
    </source>
</evidence>
<name>A0A7W6DCU3_9HYPH</name>
<accession>A0A7W6DCU3</accession>
<dbReference type="Proteomes" id="UP000574761">
    <property type="component" value="Unassembled WGS sequence"/>
</dbReference>
<feature type="compositionally biased region" description="Basic and acidic residues" evidence="1">
    <location>
        <begin position="1"/>
        <end position="26"/>
    </location>
</feature>
<feature type="compositionally biased region" description="Basic residues" evidence="1">
    <location>
        <begin position="241"/>
        <end position="253"/>
    </location>
</feature>
<evidence type="ECO:0000256" key="1">
    <source>
        <dbReference type="SAM" id="MobiDB-lite"/>
    </source>
</evidence>
<feature type="compositionally biased region" description="Low complexity" evidence="1">
    <location>
        <begin position="254"/>
        <end position="266"/>
    </location>
</feature>
<feature type="compositionally biased region" description="Acidic residues" evidence="1">
    <location>
        <begin position="69"/>
        <end position="81"/>
    </location>
</feature>
<organism evidence="2 3">
    <name type="scientific">Mycoplana azooxidifex</name>
    <dbReference type="NCBI Taxonomy" id="1636188"/>
    <lineage>
        <taxon>Bacteria</taxon>
        <taxon>Pseudomonadati</taxon>
        <taxon>Pseudomonadota</taxon>
        <taxon>Alphaproteobacteria</taxon>
        <taxon>Hyphomicrobiales</taxon>
        <taxon>Rhizobiaceae</taxon>
        <taxon>Mycoplana</taxon>
    </lineage>
</organism>
<keyword evidence="3" id="KW-1185">Reference proteome</keyword>
<sequence length="361" mass="41765">MPERELDTGTANVRRDEKGQFRKSVDVSRLLSADQRKKADNESEPSEGDRGDRRTKHRGAGRLASGDVMTEDVESADGAEDGGERASVSFPFDRMTVQRFRETFPRARWSDWRKAWVVPGKTARRRIDRWLAKEESRADPYAEAKGRDAFAFEPILSPYLGVDKDGLRITTPYSRKLVEEIRQVPFARWDGHHKAWRVPFSSYDDLVDHWQAIEMEAQRCEPEERRKRAAARKGTEEERTSRRRTAERKRRRIPLPADDLPPLDRPIATTPHGIIVVADITGELVEHEEIADLYPGIADDHVWGSWRMPSLDELVQTWPSRTEPGDDERQRGWWLPTLEELRAARRTARARERRAMQQAPV</sequence>
<feature type="compositionally biased region" description="Basic and acidic residues" evidence="1">
    <location>
        <begin position="34"/>
        <end position="52"/>
    </location>
</feature>
<proteinExistence type="predicted"/>
<dbReference type="AlphaFoldDB" id="A0A7W6DCU3"/>
<reference evidence="2 3" key="1">
    <citation type="submission" date="2020-08" db="EMBL/GenBank/DDBJ databases">
        <title>Genomic Encyclopedia of Type Strains, Phase IV (KMG-IV): sequencing the most valuable type-strain genomes for metagenomic binning, comparative biology and taxonomic classification.</title>
        <authorList>
            <person name="Goeker M."/>
        </authorList>
    </citation>
    <scope>NUCLEOTIDE SEQUENCE [LARGE SCALE GENOMIC DNA]</scope>
    <source>
        <strain evidence="2 3">DSM 100211</strain>
    </source>
</reference>
<comment type="caution">
    <text evidence="2">The sequence shown here is derived from an EMBL/GenBank/DDBJ whole genome shotgun (WGS) entry which is preliminary data.</text>
</comment>
<evidence type="ECO:0000313" key="2">
    <source>
        <dbReference type="EMBL" id="MBB3980229.1"/>
    </source>
</evidence>
<evidence type="ECO:0000313" key="3">
    <source>
        <dbReference type="Proteomes" id="UP000574761"/>
    </source>
</evidence>
<protein>
    <recommendedName>
        <fullName evidence="4">HARP domain-containing protein</fullName>
    </recommendedName>
</protein>